<accession>A0AAV2YX82</accession>
<evidence type="ECO:0000256" key="3">
    <source>
        <dbReference type="ARBA" id="ARBA00023123"/>
    </source>
</evidence>
<dbReference type="PANTHER" id="PTHR13140:SF845">
    <property type="entry name" value="MYOSIN-LIKE PROTEIN"/>
    <property type="match status" value="1"/>
</dbReference>
<feature type="region of interest" description="Disordered" evidence="8">
    <location>
        <begin position="1745"/>
        <end position="1765"/>
    </location>
</feature>
<dbReference type="GO" id="GO:0007015">
    <property type="term" value="P:actin filament organization"/>
    <property type="evidence" value="ECO:0007669"/>
    <property type="project" value="TreeGrafter"/>
</dbReference>
<dbReference type="CDD" id="cd23767">
    <property type="entry name" value="IQCD"/>
    <property type="match status" value="1"/>
</dbReference>
<dbReference type="Gene3D" id="3.30.1520.10">
    <property type="entry name" value="Phox-like domain"/>
    <property type="match status" value="1"/>
</dbReference>
<feature type="binding site" evidence="6">
    <location>
        <begin position="467"/>
        <end position="474"/>
    </location>
    <ligand>
        <name>ATP</name>
        <dbReference type="ChEBI" id="CHEBI:30616"/>
    </ligand>
</feature>
<evidence type="ECO:0000313" key="12">
    <source>
        <dbReference type="EMBL" id="DAZ98635.1"/>
    </source>
</evidence>
<comment type="similarity">
    <text evidence="6">Belongs to the TRAFAC class myosin-kinesin ATPase superfamily. Myosin family.</text>
</comment>
<dbReference type="Gene3D" id="1.20.58.530">
    <property type="match status" value="1"/>
</dbReference>
<feature type="compositionally biased region" description="Low complexity" evidence="8">
    <location>
        <begin position="107"/>
        <end position="122"/>
    </location>
</feature>
<feature type="domain" description="Myosin motor" evidence="11">
    <location>
        <begin position="367"/>
        <end position="1072"/>
    </location>
</feature>
<keyword evidence="1 6" id="KW-0547">Nucleotide-binding</keyword>
<feature type="region of interest" description="Actin-binding" evidence="6">
    <location>
        <begin position="948"/>
        <end position="970"/>
    </location>
</feature>
<keyword evidence="3 6" id="KW-0518">Myosin</keyword>
<evidence type="ECO:0000256" key="1">
    <source>
        <dbReference type="ARBA" id="ARBA00022741"/>
    </source>
</evidence>
<evidence type="ECO:0000256" key="4">
    <source>
        <dbReference type="ARBA" id="ARBA00023175"/>
    </source>
</evidence>
<dbReference type="GO" id="GO:0016020">
    <property type="term" value="C:membrane"/>
    <property type="evidence" value="ECO:0007669"/>
    <property type="project" value="TreeGrafter"/>
</dbReference>
<dbReference type="GO" id="GO:0005524">
    <property type="term" value="F:ATP binding"/>
    <property type="evidence" value="ECO:0007669"/>
    <property type="project" value="UniProtKB-UniRule"/>
</dbReference>
<feature type="domain" description="SAP" evidence="10">
    <location>
        <begin position="1"/>
        <end position="32"/>
    </location>
</feature>
<feature type="compositionally biased region" description="Basic and acidic residues" evidence="8">
    <location>
        <begin position="1"/>
        <end position="12"/>
    </location>
</feature>
<organism evidence="12 13">
    <name type="scientific">Lagenidium giganteum</name>
    <dbReference type="NCBI Taxonomy" id="4803"/>
    <lineage>
        <taxon>Eukaryota</taxon>
        <taxon>Sar</taxon>
        <taxon>Stramenopiles</taxon>
        <taxon>Oomycota</taxon>
        <taxon>Peronosporomycetes</taxon>
        <taxon>Pythiales</taxon>
        <taxon>Pythiaceae</taxon>
    </lineage>
</organism>
<feature type="region of interest" description="Disordered" evidence="8">
    <location>
        <begin position="232"/>
        <end position="273"/>
    </location>
</feature>
<feature type="region of interest" description="Disordered" evidence="8">
    <location>
        <begin position="37"/>
        <end position="212"/>
    </location>
</feature>
<proteinExistence type="inferred from homology"/>
<keyword evidence="2 6" id="KW-0067">ATP-binding</keyword>
<dbReference type="CDD" id="cd06093">
    <property type="entry name" value="PX_domain"/>
    <property type="match status" value="1"/>
</dbReference>
<dbReference type="InterPro" id="IPR003034">
    <property type="entry name" value="SAP_dom"/>
</dbReference>
<dbReference type="Gene3D" id="1.20.120.720">
    <property type="entry name" value="Myosin VI head, motor domain, U50 subdomain"/>
    <property type="match status" value="1"/>
</dbReference>
<dbReference type="GO" id="GO:0035091">
    <property type="term" value="F:phosphatidylinositol binding"/>
    <property type="evidence" value="ECO:0007669"/>
    <property type="project" value="InterPro"/>
</dbReference>
<dbReference type="PROSITE" id="PS50096">
    <property type="entry name" value="IQ"/>
    <property type="match status" value="2"/>
</dbReference>
<dbReference type="Pfam" id="PF00787">
    <property type="entry name" value="PX"/>
    <property type="match status" value="1"/>
</dbReference>
<feature type="compositionally biased region" description="Basic and acidic residues" evidence="8">
    <location>
        <begin position="182"/>
        <end position="196"/>
    </location>
</feature>
<dbReference type="SUPFAM" id="SSF52540">
    <property type="entry name" value="P-loop containing nucleoside triphosphate hydrolases"/>
    <property type="match status" value="1"/>
</dbReference>
<dbReference type="EMBL" id="DAKRPA010000101">
    <property type="protein sequence ID" value="DAZ98635.1"/>
    <property type="molecule type" value="Genomic_DNA"/>
</dbReference>
<feature type="coiled-coil region" evidence="7">
    <location>
        <begin position="1162"/>
        <end position="1287"/>
    </location>
</feature>
<dbReference type="PROSITE" id="PS51456">
    <property type="entry name" value="MYOSIN_MOTOR"/>
    <property type="match status" value="1"/>
</dbReference>
<dbReference type="Gene3D" id="1.10.10.820">
    <property type="match status" value="1"/>
</dbReference>
<dbReference type="InterPro" id="IPR027417">
    <property type="entry name" value="P-loop_NTPase"/>
</dbReference>
<evidence type="ECO:0000256" key="2">
    <source>
        <dbReference type="ARBA" id="ARBA00022840"/>
    </source>
</evidence>
<evidence type="ECO:0000256" key="8">
    <source>
        <dbReference type="SAM" id="MobiDB-lite"/>
    </source>
</evidence>
<evidence type="ECO:0000259" key="10">
    <source>
        <dbReference type="PROSITE" id="PS50800"/>
    </source>
</evidence>
<dbReference type="InterPro" id="IPR001683">
    <property type="entry name" value="PX_dom"/>
</dbReference>
<dbReference type="InterPro" id="IPR000048">
    <property type="entry name" value="IQ_motif_EF-hand-BS"/>
</dbReference>
<dbReference type="SMART" id="SM00015">
    <property type="entry name" value="IQ"/>
    <property type="match status" value="2"/>
</dbReference>
<dbReference type="SMART" id="SM00312">
    <property type="entry name" value="PX"/>
    <property type="match status" value="1"/>
</dbReference>
<dbReference type="InterPro" id="IPR040746">
    <property type="entry name" value="THO1_MOS11_C"/>
</dbReference>
<dbReference type="Proteomes" id="UP001146120">
    <property type="component" value="Unassembled WGS sequence"/>
</dbReference>
<feature type="domain" description="PX" evidence="9">
    <location>
        <begin position="1466"/>
        <end position="1597"/>
    </location>
</feature>
<dbReference type="Gene3D" id="1.20.5.4820">
    <property type="match status" value="1"/>
</dbReference>
<dbReference type="GO" id="GO:0000146">
    <property type="term" value="F:microfilament motor activity"/>
    <property type="evidence" value="ECO:0007669"/>
    <property type="project" value="TreeGrafter"/>
</dbReference>
<dbReference type="InterPro" id="IPR036961">
    <property type="entry name" value="Kinesin_motor_dom_sf"/>
</dbReference>
<feature type="compositionally biased region" description="Basic and acidic residues" evidence="8">
    <location>
        <begin position="203"/>
        <end position="212"/>
    </location>
</feature>
<feature type="compositionally biased region" description="Basic and acidic residues" evidence="8">
    <location>
        <begin position="165"/>
        <end position="174"/>
    </location>
</feature>
<dbReference type="Pfam" id="PF00063">
    <property type="entry name" value="Myosin_head"/>
    <property type="match status" value="1"/>
</dbReference>
<dbReference type="GO" id="GO:0005737">
    <property type="term" value="C:cytoplasm"/>
    <property type="evidence" value="ECO:0007669"/>
    <property type="project" value="TreeGrafter"/>
</dbReference>
<dbReference type="InterPro" id="IPR001609">
    <property type="entry name" value="Myosin_head_motor_dom-like"/>
</dbReference>
<keyword evidence="5 6" id="KW-0009">Actin-binding</keyword>
<dbReference type="Pfam" id="PF18592">
    <property type="entry name" value="Tho1_MOS11_C"/>
    <property type="match status" value="2"/>
</dbReference>
<dbReference type="PROSITE" id="PS50800">
    <property type="entry name" value="SAP"/>
    <property type="match status" value="1"/>
</dbReference>
<dbReference type="Pfam" id="PF02037">
    <property type="entry name" value="SAP"/>
    <property type="match status" value="1"/>
</dbReference>
<dbReference type="GO" id="GO:0016459">
    <property type="term" value="C:myosin complex"/>
    <property type="evidence" value="ECO:0007669"/>
    <property type="project" value="UniProtKB-KW"/>
</dbReference>
<sequence length="1765" mass="196733">MHVSELRAELEARGLSSNGLKSELIQRLELALDEEEFGSEAQELTDLEPPKENKAAASTAVTSPKKKAASPKKAPSPKKTTPKKPEPAVTKAKPVEEKNEVEKKAEQPAAAPAVAPVETAKPMDVSTNATENKVQEAKANETTAAMTEEEKRKARAAKFGIPPSLDEKKAERAKRFGLPNPDEERSKKMKRAERFNIETSDTLEQKKNARAERFGMNEEAKRRLERAKRFNLETPDLPRAPHTRTQAKAGGRSTKQRPRPAEQAARKKPCQAPFWPGLLPPPLLAAHSSIAVAMATPPPIHRQASKVESDAELLPVETNQTIWVPGTDTVWEKATVMAIGGLKVTVRTQAGKVQQVDRGLALPLNPRVTDDMTSLYYIHEAGVLHNLAERSKLEGHDGSGQKPYTFMANVLIAVNPLRDLPNPKISEIVSNAGNAPHPYSVAEMAYQQMVYNSGTDQPTNQSVVISGESGAGKTESSKIVLKHLTTRGLYGKRTRGEEFEALMRDRKEHGTSLDHRLIEQNPILEAFGNAKTLRNHNSSRFGKFMKLQFTSDGEFKLAGAFVETYLLEKSRLVYQVGGERNFHIFYQLLEGGSASLKSQYKLTKPQDYRYLNQSNCYTAEDTDDKECFEAVVRGLSCVGMDEQLQNVIFSVIAGLLHMGNIDFDEEDTPEGEAAVIQKPVAKDALAMTAKLFGVAEDALAKVITEREIVTRDETFTVRRNAQNSIYARDAIAKSLYGSLFDWIIQQVNASLGQDPAPLPYVGVLDIFGFESFQRNDFEQLLINYTNEVLQATFNQQVFIAEMELYKREGITVGKIKWPDNRECVELIAGKPDGILSILDAEAMNPKPSDEKFLSQLHRKHSKNKYFPRPHPKDMQQMFIVQHFAGCVSYTIGAFMDKNNDTIPSDMANLFLGSSNKLTNTFFKDVDTDEKPGKKRILKSVASKFSRQMQELVDTLDSTRCNFIRCIKPNALMRVGMFDPRYVVGQLRCQGIMQTAQVLKVGLPTRVSYNELVGAYKKFMPPDAQRLFANQSDPTLITAILWAFQVPMDAYKLGITKLFFKAGKISLLDSILKINWAVDGPRIVARMKLWLARRRWRVGLAKVVSQNLFKRLLRKIQFRGDSVRRIQMWWRGLSARREFKKSKSAAVVVQALFRGHVARRAFKAKKQEMIAQAEERAREARRQAEEAKRREEAARFAAEQARRESLARAAAEDERRAMEEEARKAEEEAIKLAQEAAAAVREAEAAAAEAAAAVEHERQAELRAIAEARELEERMARERTEAERRKEQALLHAASVSANLLGGLAQVNTMEGVSGEVHVVQIPEDLPQENKEQLQQLNELLLGGAISQTEYDELVPFLLEPPQQEPSGAALSAEQEESLSRLVNAGAYGIQIRCPACGATNNTANGNHCEGCGSLLTTNDDSSAVDHSYYGYRARSMSRQYSNLSTLTAPLGSFKMDGQRILIHDGYFQCQMHNTQVLQDDSYAEYTVYVLRCQWQPKEASEPSVWLVSHRFSVFERLHKDLKHKIPPTVATLPQFPRKHRLGGVFAGKTGNSSEVVQERKTGLENYLAQVLDICARLPDTLNVPELDRFLNLSRQVEHYRRQLASATTGGNAAGPAPNNALNINAGGAEGLAAREQARLPTELPTPFDEEELTQTEQAVAMLNSAIRNAHGDLRRDPAVQHHLKVCVQLLPRLQISANLDNPFANMDLIPRAMQCQEDLEMTTGLYNDSLLAMTETFALTAADSGAMPPPYVPGQQNSYQRSYGV</sequence>
<dbReference type="GO" id="GO:0051015">
    <property type="term" value="F:actin filament binding"/>
    <property type="evidence" value="ECO:0007669"/>
    <property type="project" value="TreeGrafter"/>
</dbReference>
<dbReference type="PANTHER" id="PTHR13140">
    <property type="entry name" value="MYOSIN"/>
    <property type="match status" value="1"/>
</dbReference>
<evidence type="ECO:0000259" key="9">
    <source>
        <dbReference type="PROSITE" id="PS50195"/>
    </source>
</evidence>
<reference evidence="12" key="1">
    <citation type="submission" date="2022-11" db="EMBL/GenBank/DDBJ databases">
        <authorList>
            <person name="Morgan W.R."/>
            <person name="Tartar A."/>
        </authorList>
    </citation>
    <scope>NUCLEOTIDE SEQUENCE</scope>
    <source>
        <strain evidence="12">ARSEF 373</strain>
    </source>
</reference>
<dbReference type="InterPro" id="IPR036871">
    <property type="entry name" value="PX_dom_sf"/>
</dbReference>
<evidence type="ECO:0000313" key="13">
    <source>
        <dbReference type="Proteomes" id="UP001146120"/>
    </source>
</evidence>
<reference evidence="12" key="2">
    <citation type="journal article" date="2023" name="Microbiol Resour">
        <title>Decontamination and Annotation of the Draft Genome Sequence of the Oomycete Lagenidium giganteum ARSEF 373.</title>
        <authorList>
            <person name="Morgan W.R."/>
            <person name="Tartar A."/>
        </authorList>
    </citation>
    <scope>NUCLEOTIDE SEQUENCE</scope>
    <source>
        <strain evidence="12">ARSEF 373</strain>
    </source>
</reference>
<feature type="region of interest" description="Disordered" evidence="8">
    <location>
        <begin position="1"/>
        <end position="21"/>
    </location>
</feature>
<keyword evidence="4 6" id="KW-0505">Motor protein</keyword>
<dbReference type="SUPFAM" id="SSF64268">
    <property type="entry name" value="PX domain"/>
    <property type="match status" value="1"/>
</dbReference>
<evidence type="ECO:0000256" key="6">
    <source>
        <dbReference type="PROSITE-ProRule" id="PRU00782"/>
    </source>
</evidence>
<dbReference type="PROSITE" id="PS50195">
    <property type="entry name" value="PX"/>
    <property type="match status" value="1"/>
</dbReference>
<dbReference type="Gene3D" id="3.40.850.10">
    <property type="entry name" value="Kinesin motor domain"/>
    <property type="match status" value="1"/>
</dbReference>
<dbReference type="SUPFAM" id="SSF68906">
    <property type="entry name" value="SAP domain"/>
    <property type="match status" value="1"/>
</dbReference>
<evidence type="ECO:0000256" key="5">
    <source>
        <dbReference type="ARBA" id="ARBA00023203"/>
    </source>
</evidence>
<dbReference type="SMART" id="SM00242">
    <property type="entry name" value="MYSc"/>
    <property type="match status" value="1"/>
</dbReference>
<dbReference type="Pfam" id="PF00612">
    <property type="entry name" value="IQ"/>
    <property type="match status" value="2"/>
</dbReference>
<comment type="caution">
    <text evidence="12">The sequence shown here is derived from an EMBL/GenBank/DDBJ whole genome shotgun (WGS) entry which is preliminary data.</text>
</comment>
<dbReference type="FunFam" id="1.10.10.820:FF:000001">
    <property type="entry name" value="Myosin heavy chain"/>
    <property type="match status" value="1"/>
</dbReference>
<dbReference type="Gene3D" id="1.20.5.190">
    <property type="match status" value="1"/>
</dbReference>
<dbReference type="SMART" id="SM00513">
    <property type="entry name" value="SAP"/>
    <property type="match status" value="1"/>
</dbReference>
<dbReference type="Gene3D" id="1.10.720.30">
    <property type="entry name" value="SAP domain"/>
    <property type="match status" value="1"/>
</dbReference>
<protein>
    <submittedName>
        <fullName evidence="12">Uncharacterized protein</fullName>
    </submittedName>
</protein>
<name>A0AAV2YX82_9STRA</name>
<evidence type="ECO:0000259" key="11">
    <source>
        <dbReference type="PROSITE" id="PS51456"/>
    </source>
</evidence>
<dbReference type="PRINTS" id="PR00193">
    <property type="entry name" value="MYOSINHEAVY"/>
</dbReference>
<keyword evidence="7" id="KW-0175">Coiled coil</keyword>
<feature type="compositionally biased region" description="Polar residues" evidence="8">
    <location>
        <begin position="1754"/>
        <end position="1765"/>
    </location>
</feature>
<gene>
    <name evidence="12" type="ORF">N0F65_000830</name>
</gene>
<evidence type="ECO:0000256" key="7">
    <source>
        <dbReference type="SAM" id="Coils"/>
    </source>
</evidence>
<feature type="compositionally biased region" description="Basic and acidic residues" evidence="8">
    <location>
        <begin position="93"/>
        <end position="106"/>
    </location>
</feature>
<feature type="compositionally biased region" description="Acidic residues" evidence="8">
    <location>
        <begin position="37"/>
        <end position="46"/>
    </location>
</feature>
<dbReference type="CDD" id="cd14891">
    <property type="entry name" value="MYSc_Myo30"/>
    <property type="match status" value="1"/>
</dbReference>
<keyword evidence="13" id="KW-1185">Reference proteome</keyword>
<dbReference type="InterPro" id="IPR036361">
    <property type="entry name" value="SAP_dom_sf"/>
</dbReference>